<proteinExistence type="predicted"/>
<name>A0A2X0J890_9ACTN</name>
<keyword evidence="2" id="KW-1185">Reference proteome</keyword>
<accession>A0A2X0J890</accession>
<dbReference type="AlphaFoldDB" id="A0A2X0J890"/>
<comment type="caution">
    <text evidence="1">The sequence shown here is derived from an EMBL/GenBank/DDBJ whole genome shotgun (WGS) entry which is preliminary data.</text>
</comment>
<dbReference type="Proteomes" id="UP000248889">
    <property type="component" value="Unassembled WGS sequence"/>
</dbReference>
<dbReference type="EMBL" id="QKYN01000081">
    <property type="protein sequence ID" value="RAG83708.1"/>
    <property type="molecule type" value="Genomic_DNA"/>
</dbReference>
<evidence type="ECO:0000313" key="1">
    <source>
        <dbReference type="EMBL" id="RAG83708.1"/>
    </source>
</evidence>
<protein>
    <submittedName>
        <fullName evidence="1">Uncharacterized protein</fullName>
    </submittedName>
</protein>
<evidence type="ECO:0000313" key="2">
    <source>
        <dbReference type="Proteomes" id="UP000248889"/>
    </source>
</evidence>
<reference evidence="1 2" key="1">
    <citation type="submission" date="2018-06" db="EMBL/GenBank/DDBJ databases">
        <title>Streptacidiphilus pinicola sp. nov., isolated from pine grove soil.</title>
        <authorList>
            <person name="Roh S.G."/>
            <person name="Park S."/>
            <person name="Kim M.-K."/>
            <person name="Yun B.-R."/>
            <person name="Park J."/>
            <person name="Kim M.J."/>
            <person name="Kim Y.S."/>
            <person name="Kim S.B."/>
        </authorList>
    </citation>
    <scope>NUCLEOTIDE SEQUENCE [LARGE SCALE GENOMIC DNA]</scope>
    <source>
        <strain evidence="1 2">MMS16-CNU450</strain>
    </source>
</reference>
<gene>
    <name evidence="1" type="ORF">DN069_20865</name>
</gene>
<organism evidence="1 2">
    <name type="scientific">Streptacidiphilus pinicola</name>
    <dbReference type="NCBI Taxonomy" id="2219663"/>
    <lineage>
        <taxon>Bacteria</taxon>
        <taxon>Bacillati</taxon>
        <taxon>Actinomycetota</taxon>
        <taxon>Actinomycetes</taxon>
        <taxon>Kitasatosporales</taxon>
        <taxon>Streptomycetaceae</taxon>
        <taxon>Streptacidiphilus</taxon>
    </lineage>
</organism>
<sequence length="114" mass="12161">MIPSQVSLSLAQFGIAGRVLPLNRGQFEPLRTGFNPVTDVPLWVSLCWQDANCCGFVDGEVIVMLTWFGLGLTDPEPKGVLVNAQVAGDVSHHAAGRADHCDPSGSIMARLRGC</sequence>